<accession>A0A518REA9</accession>
<gene>
    <name evidence="8" type="ORF">FPZ54_06825</name>
</gene>
<keyword evidence="9" id="KW-1185">Reference proteome</keyword>
<evidence type="ECO:0000256" key="5">
    <source>
        <dbReference type="SAM" id="Phobius"/>
    </source>
</evidence>
<evidence type="ECO:0000256" key="1">
    <source>
        <dbReference type="ARBA" id="ARBA00022500"/>
    </source>
</evidence>
<feature type="compositionally biased region" description="Low complexity" evidence="4">
    <location>
        <begin position="589"/>
        <end position="602"/>
    </location>
</feature>
<dbReference type="InterPro" id="IPR004089">
    <property type="entry name" value="MCPsignal_dom"/>
</dbReference>
<name>A0A518REA9_9SPHN</name>
<dbReference type="EMBL" id="CP042239">
    <property type="protein sequence ID" value="QDX25761.1"/>
    <property type="molecule type" value="Genomic_DNA"/>
</dbReference>
<feature type="domain" description="HAMP" evidence="7">
    <location>
        <begin position="212"/>
        <end position="265"/>
    </location>
</feature>
<organism evidence="8 9">
    <name type="scientific">Sphingomonas suaedae</name>
    <dbReference type="NCBI Taxonomy" id="2599297"/>
    <lineage>
        <taxon>Bacteria</taxon>
        <taxon>Pseudomonadati</taxon>
        <taxon>Pseudomonadota</taxon>
        <taxon>Alphaproteobacteria</taxon>
        <taxon>Sphingomonadales</taxon>
        <taxon>Sphingomonadaceae</taxon>
        <taxon>Sphingomonas</taxon>
    </lineage>
</organism>
<dbReference type="SUPFAM" id="SSF58104">
    <property type="entry name" value="Methyl-accepting chemotaxis protein (MCP) signaling domain"/>
    <property type="match status" value="1"/>
</dbReference>
<keyword evidence="5" id="KW-0472">Membrane</keyword>
<dbReference type="InterPro" id="IPR051310">
    <property type="entry name" value="MCP_chemotaxis"/>
</dbReference>
<reference evidence="8 9" key="1">
    <citation type="submission" date="2019-07" db="EMBL/GenBank/DDBJ databases">
        <title>Sphingomonas alkalisoli sp. nov., isolated from rhizosphere soil of Suaedae salsa.</title>
        <authorList>
            <person name="Zhang H."/>
            <person name="Xu L."/>
            <person name="Zhang J.-X."/>
            <person name="Sun J.-Q."/>
        </authorList>
    </citation>
    <scope>NUCLEOTIDE SEQUENCE [LARGE SCALE GENOMIC DNA]</scope>
    <source>
        <strain evidence="8 9">XS-10</strain>
    </source>
</reference>
<dbReference type="PANTHER" id="PTHR43531:SF11">
    <property type="entry name" value="METHYL-ACCEPTING CHEMOTAXIS PROTEIN 3"/>
    <property type="match status" value="1"/>
</dbReference>
<evidence type="ECO:0000256" key="4">
    <source>
        <dbReference type="SAM" id="MobiDB-lite"/>
    </source>
</evidence>
<dbReference type="KEGG" id="ssua:FPZ54_06825"/>
<feature type="transmembrane region" description="Helical" evidence="5">
    <location>
        <begin position="191"/>
        <end position="210"/>
    </location>
</feature>
<dbReference type="PANTHER" id="PTHR43531">
    <property type="entry name" value="PROTEIN ICFG"/>
    <property type="match status" value="1"/>
</dbReference>
<keyword evidence="1" id="KW-0145">Chemotaxis</keyword>
<feature type="domain" description="Methyl-accepting transducer" evidence="6">
    <location>
        <begin position="332"/>
        <end position="561"/>
    </location>
</feature>
<evidence type="ECO:0000313" key="9">
    <source>
        <dbReference type="Proteomes" id="UP000318055"/>
    </source>
</evidence>
<dbReference type="SMART" id="SM00283">
    <property type="entry name" value="MA"/>
    <property type="match status" value="1"/>
</dbReference>
<protein>
    <submittedName>
        <fullName evidence="8">HAMP domain-containing protein</fullName>
    </submittedName>
</protein>
<dbReference type="GO" id="GO:0007165">
    <property type="term" value="P:signal transduction"/>
    <property type="evidence" value="ECO:0007669"/>
    <property type="project" value="UniProtKB-KW"/>
</dbReference>
<dbReference type="PROSITE" id="PS50111">
    <property type="entry name" value="CHEMOTAXIS_TRANSDUC_2"/>
    <property type="match status" value="1"/>
</dbReference>
<evidence type="ECO:0000259" key="6">
    <source>
        <dbReference type="PROSITE" id="PS50111"/>
    </source>
</evidence>
<dbReference type="Gene3D" id="1.10.287.950">
    <property type="entry name" value="Methyl-accepting chemotaxis protein"/>
    <property type="match status" value="1"/>
</dbReference>
<dbReference type="SMART" id="SM00304">
    <property type="entry name" value="HAMP"/>
    <property type="match status" value="2"/>
</dbReference>
<dbReference type="GO" id="GO:0005886">
    <property type="term" value="C:plasma membrane"/>
    <property type="evidence" value="ECO:0007669"/>
    <property type="project" value="TreeGrafter"/>
</dbReference>
<dbReference type="AlphaFoldDB" id="A0A518REA9"/>
<evidence type="ECO:0000259" key="7">
    <source>
        <dbReference type="PROSITE" id="PS50885"/>
    </source>
</evidence>
<dbReference type="Proteomes" id="UP000318055">
    <property type="component" value="Chromosome"/>
</dbReference>
<keyword evidence="5" id="KW-1133">Transmembrane helix</keyword>
<proteinExistence type="inferred from homology"/>
<dbReference type="Pfam" id="PF00015">
    <property type="entry name" value="MCPsignal"/>
    <property type="match status" value="1"/>
</dbReference>
<keyword evidence="3" id="KW-0807">Transducer</keyword>
<dbReference type="InterPro" id="IPR003660">
    <property type="entry name" value="HAMP_dom"/>
</dbReference>
<evidence type="ECO:0000313" key="8">
    <source>
        <dbReference type="EMBL" id="QDX25761.1"/>
    </source>
</evidence>
<dbReference type="OrthoDB" id="5292010at2"/>
<feature type="region of interest" description="Disordered" evidence="4">
    <location>
        <begin position="589"/>
        <end position="630"/>
    </location>
</feature>
<evidence type="ECO:0000256" key="2">
    <source>
        <dbReference type="ARBA" id="ARBA00029447"/>
    </source>
</evidence>
<dbReference type="SUPFAM" id="SSF158472">
    <property type="entry name" value="HAMP domain-like"/>
    <property type="match status" value="1"/>
</dbReference>
<dbReference type="RefSeq" id="WP_145845959.1">
    <property type="nucleotide sequence ID" value="NZ_CP042239.1"/>
</dbReference>
<keyword evidence="5" id="KW-0812">Transmembrane</keyword>
<dbReference type="Gene3D" id="6.10.340.10">
    <property type="match status" value="1"/>
</dbReference>
<feature type="domain" description="HAMP" evidence="7">
    <location>
        <begin position="275"/>
        <end position="327"/>
    </location>
</feature>
<sequence>MQAFTNLKIAYKIAALMLMLGAVTLAVAFNGTSAIRKVDAGYSHLSDTLLPNNVELARSYQGALQMTYSGYQLTAYPGRSAEGRAAVEAEREAYTTARKRLVDMMKAEPKTAPVIEVLIKQFDELHRLTTEAMKFGLADRNDEARAGMAQADLKAAEIRKELRRFTEERSGVAKAEADALTESTNGAVTSMLVIGLLGVVLAVGFGIFVARRTIIAPLLGLEGTMRTLASGNNAIDVVGTDRRDEVGEMAKAVLVFRDAARELARTEAAKAAAEAEQKQVIDTLSHHLETLAQGDLSRGIDAEFSGSYAGLKANFNGAVESLRTLIQSVMDSARTIGAGSSEIEQASEDLARRTESAAASLEETSAAVSQINDRLRAGAEASTRTVGRADQAIVTVGTGRGTAEEAVSAMGRVADSAKGIDSVIEGLDKIAFQTRVLAMNAAVEAGRAGEAGRGFAVVADLVGQLAMRSEEEAKRAREQLTTTQNDVELAVSAVQRVDGALVAISADVSTVHELLGTMAQDNQAQAAAIQQIASAISTMDHSTQQNAAMVEEASAAARSLNAEVGVLGQRAGAFRTGAATQVVRAAPVRKPATPAPAPARAVGSAKAAPARLTKPGKASKPSEIVYQSPVKPLPPAAIPSLVRDNDDWDEF</sequence>
<dbReference type="GO" id="GO:0004888">
    <property type="term" value="F:transmembrane signaling receptor activity"/>
    <property type="evidence" value="ECO:0007669"/>
    <property type="project" value="TreeGrafter"/>
</dbReference>
<comment type="similarity">
    <text evidence="2">Belongs to the methyl-accepting chemotaxis (MCP) protein family.</text>
</comment>
<dbReference type="PROSITE" id="PS50885">
    <property type="entry name" value="HAMP"/>
    <property type="match status" value="2"/>
</dbReference>
<evidence type="ECO:0000256" key="3">
    <source>
        <dbReference type="PROSITE-ProRule" id="PRU00284"/>
    </source>
</evidence>
<dbReference type="GO" id="GO:0006935">
    <property type="term" value="P:chemotaxis"/>
    <property type="evidence" value="ECO:0007669"/>
    <property type="project" value="UniProtKB-KW"/>
</dbReference>
<dbReference type="Pfam" id="PF00672">
    <property type="entry name" value="HAMP"/>
    <property type="match status" value="1"/>
</dbReference>